<evidence type="ECO:0000256" key="1">
    <source>
        <dbReference type="SAM" id="MobiDB-lite"/>
    </source>
</evidence>
<sequence length="56" mass="5991">MAKPQNAEPISSLVNNAGSGFQKNPLEIAGKCQRKAAEKLRGGIQMHRREAGGQES</sequence>
<feature type="region of interest" description="Disordered" evidence="1">
    <location>
        <begin position="1"/>
        <end position="24"/>
    </location>
</feature>
<dbReference type="Proteomes" id="UP000316213">
    <property type="component" value="Unassembled WGS sequence"/>
</dbReference>
<comment type="caution">
    <text evidence="2">The sequence shown here is derived from an EMBL/GenBank/DDBJ whole genome shotgun (WGS) entry which is preliminary data.</text>
</comment>
<gene>
    <name evidence="2" type="ORF">Pla100_57240</name>
</gene>
<accession>A0A5C5ZKQ3</accession>
<reference evidence="2 3" key="1">
    <citation type="submission" date="2019-02" db="EMBL/GenBank/DDBJ databases">
        <title>Deep-cultivation of Planctomycetes and their phenomic and genomic characterization uncovers novel biology.</title>
        <authorList>
            <person name="Wiegand S."/>
            <person name="Jogler M."/>
            <person name="Boedeker C."/>
            <person name="Pinto D."/>
            <person name="Vollmers J."/>
            <person name="Rivas-Marin E."/>
            <person name="Kohn T."/>
            <person name="Peeters S.H."/>
            <person name="Heuer A."/>
            <person name="Rast P."/>
            <person name="Oberbeckmann S."/>
            <person name="Bunk B."/>
            <person name="Jeske O."/>
            <person name="Meyerdierks A."/>
            <person name="Storesund J.E."/>
            <person name="Kallscheuer N."/>
            <person name="Luecker S."/>
            <person name="Lage O.M."/>
            <person name="Pohl T."/>
            <person name="Merkel B.J."/>
            <person name="Hornburger P."/>
            <person name="Mueller R.-W."/>
            <person name="Bruemmer F."/>
            <person name="Labrenz M."/>
            <person name="Spormann A.M."/>
            <person name="Op Den Camp H."/>
            <person name="Overmann J."/>
            <person name="Amann R."/>
            <person name="Jetten M.S.M."/>
            <person name="Mascher T."/>
            <person name="Medema M.H."/>
            <person name="Devos D.P."/>
            <person name="Kaster A.-K."/>
            <person name="Ovreas L."/>
            <person name="Rohde M."/>
            <person name="Galperin M.Y."/>
            <person name="Jogler C."/>
        </authorList>
    </citation>
    <scope>NUCLEOTIDE SEQUENCE [LARGE SCALE GENOMIC DNA]</scope>
    <source>
        <strain evidence="2 3">Pla100</strain>
    </source>
</reference>
<organism evidence="2 3">
    <name type="scientific">Neorhodopirellula pilleata</name>
    <dbReference type="NCBI Taxonomy" id="2714738"/>
    <lineage>
        <taxon>Bacteria</taxon>
        <taxon>Pseudomonadati</taxon>
        <taxon>Planctomycetota</taxon>
        <taxon>Planctomycetia</taxon>
        <taxon>Pirellulales</taxon>
        <taxon>Pirellulaceae</taxon>
        <taxon>Neorhodopirellula</taxon>
    </lineage>
</organism>
<keyword evidence="3" id="KW-1185">Reference proteome</keyword>
<dbReference type="EMBL" id="SJPM01000022">
    <property type="protein sequence ID" value="TWT87994.1"/>
    <property type="molecule type" value="Genomic_DNA"/>
</dbReference>
<evidence type="ECO:0000313" key="3">
    <source>
        <dbReference type="Proteomes" id="UP000316213"/>
    </source>
</evidence>
<name>A0A5C5ZKQ3_9BACT</name>
<proteinExistence type="predicted"/>
<feature type="compositionally biased region" description="Polar residues" evidence="1">
    <location>
        <begin position="8"/>
        <end position="22"/>
    </location>
</feature>
<evidence type="ECO:0000313" key="2">
    <source>
        <dbReference type="EMBL" id="TWT87994.1"/>
    </source>
</evidence>
<dbReference type="AlphaFoldDB" id="A0A5C5ZKQ3"/>
<protein>
    <submittedName>
        <fullName evidence="2">Uncharacterized protein</fullName>
    </submittedName>
</protein>